<dbReference type="AlphaFoldDB" id="A0A8H5G6K2"/>
<evidence type="ECO:0000313" key="1">
    <source>
        <dbReference type="EMBL" id="KAF5359101.1"/>
    </source>
</evidence>
<keyword evidence="2" id="KW-1185">Reference proteome</keyword>
<accession>A0A8H5G6K2</accession>
<name>A0A8H5G6K2_9AGAR</name>
<dbReference type="EMBL" id="JAACJO010000004">
    <property type="protein sequence ID" value="KAF5359101.1"/>
    <property type="molecule type" value="Genomic_DNA"/>
</dbReference>
<gene>
    <name evidence="1" type="ORF">D9756_002968</name>
</gene>
<comment type="caution">
    <text evidence="1">The sequence shown here is derived from an EMBL/GenBank/DDBJ whole genome shotgun (WGS) entry which is preliminary data.</text>
</comment>
<organism evidence="1 2">
    <name type="scientific">Leucocoprinus leucothites</name>
    <dbReference type="NCBI Taxonomy" id="201217"/>
    <lineage>
        <taxon>Eukaryota</taxon>
        <taxon>Fungi</taxon>
        <taxon>Dikarya</taxon>
        <taxon>Basidiomycota</taxon>
        <taxon>Agaricomycotina</taxon>
        <taxon>Agaricomycetes</taxon>
        <taxon>Agaricomycetidae</taxon>
        <taxon>Agaricales</taxon>
        <taxon>Agaricineae</taxon>
        <taxon>Agaricaceae</taxon>
        <taxon>Leucocoprinus</taxon>
    </lineage>
</organism>
<protein>
    <submittedName>
        <fullName evidence="1">Uncharacterized protein</fullName>
    </submittedName>
</protein>
<sequence>MALEYSAWIASSVRVTSGVCLVAIKNKQKKPIPRFTIRLKMGIEDQGERVLWVGSDDAT</sequence>
<dbReference type="Proteomes" id="UP000559027">
    <property type="component" value="Unassembled WGS sequence"/>
</dbReference>
<evidence type="ECO:0000313" key="2">
    <source>
        <dbReference type="Proteomes" id="UP000559027"/>
    </source>
</evidence>
<proteinExistence type="predicted"/>
<reference evidence="1 2" key="1">
    <citation type="journal article" date="2020" name="ISME J.">
        <title>Uncovering the hidden diversity of litter-decomposition mechanisms in mushroom-forming fungi.</title>
        <authorList>
            <person name="Floudas D."/>
            <person name="Bentzer J."/>
            <person name="Ahren D."/>
            <person name="Johansson T."/>
            <person name="Persson P."/>
            <person name="Tunlid A."/>
        </authorList>
    </citation>
    <scope>NUCLEOTIDE SEQUENCE [LARGE SCALE GENOMIC DNA]</scope>
    <source>
        <strain evidence="1 2">CBS 146.42</strain>
    </source>
</reference>